<evidence type="ECO:0000313" key="5">
    <source>
        <dbReference type="EMBL" id="QAY64338.1"/>
    </source>
</evidence>
<dbReference type="Pfam" id="PF00176">
    <property type="entry name" value="SNF2-rel_dom"/>
    <property type="match status" value="1"/>
</dbReference>
<keyword evidence="5" id="KW-0347">Helicase</keyword>
<feature type="compositionally biased region" description="Low complexity" evidence="2">
    <location>
        <begin position="12"/>
        <end position="21"/>
    </location>
</feature>
<sequence>MPSDPPSPTQGTASATARARAARTLTDRHTRLVAAAREVLDHLDATVVAVSAWVHDDERRRVRAELAQVDATRLGEMTDRNLRLSAVQAAGYLTAADLLDVGPRELAALPGVGETTARGVVAAVGQLAEAAAALHPLRVGVDRAGLPTPAGADRLLALLHRVMRLRPLVEPHRTTLDDYVTATTAALATARPARHTARLWVARPSTRRAAHAGLTALASWDSSPAGAGLPELLARLGAAVAEPDPGPFDLAADFERRSAEYYTALVGIAPQAQAVLSARGLLPQGLVDRVNAQPLDLAAMRVSLRGYQEFGARFALHQGRALIGDEMGLGKTVQALAVMSHLRATGHRRFLVVCPASLLANWAREVEQRTTMPAHRMHGERRAEAIAAWADGGGVGLTTFEGLAHVPADVGDVGLLVVDEAHYVKNPRTGRARSVGAWAQRVWRVVFLTGTPMDNRLEDFLELVRVLQPDLAATFPGHLGLLGPDAFRQVVAPVYLRRNQADVLVELPGVIARDQWVDLTEADDRAYREAVAAGNLMAMRRAAWAAGPGPQACAKLSRLVEIVDEARDEGRRTVVFSYFRDVLDTVAATLRARGVTVHGPLSGDVPVAERLGLVDAFADDVGAVLVAQITVGGTGLNLHAASVVVLCEPQLTPSAEEQAVARLHRMGQVRTVHAHRLLAEDGVDERIVELLAGKQRVFDEYVRTSSVAAAAVAAVDVTEGTLAREVVAWEQARLGYGPWWDGLDAS</sequence>
<feature type="domain" description="Helicase ATP-binding" evidence="3">
    <location>
        <begin position="312"/>
        <end position="470"/>
    </location>
</feature>
<keyword evidence="5" id="KW-0067">ATP-binding</keyword>
<dbReference type="Pfam" id="PF00271">
    <property type="entry name" value="Helicase_C"/>
    <property type="match status" value="1"/>
</dbReference>
<dbReference type="Gene3D" id="3.40.50.10810">
    <property type="entry name" value="Tandem AAA-ATPase domain"/>
    <property type="match status" value="1"/>
</dbReference>
<organism evidence="5 6">
    <name type="scientific">Xylanimonas allomyrinae</name>
    <dbReference type="NCBI Taxonomy" id="2509459"/>
    <lineage>
        <taxon>Bacteria</taxon>
        <taxon>Bacillati</taxon>
        <taxon>Actinomycetota</taxon>
        <taxon>Actinomycetes</taxon>
        <taxon>Micrococcales</taxon>
        <taxon>Promicromonosporaceae</taxon>
        <taxon>Xylanimonas</taxon>
    </lineage>
</organism>
<dbReference type="GO" id="GO:0004386">
    <property type="term" value="F:helicase activity"/>
    <property type="evidence" value="ECO:0007669"/>
    <property type="project" value="UniProtKB-KW"/>
</dbReference>
<gene>
    <name evidence="5" type="ORF">ET495_15250</name>
</gene>
<dbReference type="KEGG" id="xyl:ET495_15250"/>
<dbReference type="InterPro" id="IPR049730">
    <property type="entry name" value="SNF2/RAD54-like_C"/>
</dbReference>
<dbReference type="InterPro" id="IPR038718">
    <property type="entry name" value="SNF2-like_sf"/>
</dbReference>
<dbReference type="SUPFAM" id="SSF52540">
    <property type="entry name" value="P-loop containing nucleoside triphosphate hydrolases"/>
    <property type="match status" value="2"/>
</dbReference>
<evidence type="ECO:0000259" key="3">
    <source>
        <dbReference type="PROSITE" id="PS51192"/>
    </source>
</evidence>
<dbReference type="OrthoDB" id="9760715at2"/>
<dbReference type="RefSeq" id="WP_129205490.1">
    <property type="nucleotide sequence ID" value="NZ_CP035495.1"/>
</dbReference>
<evidence type="ECO:0000259" key="4">
    <source>
        <dbReference type="PROSITE" id="PS51194"/>
    </source>
</evidence>
<dbReference type="SMART" id="SM00487">
    <property type="entry name" value="DEXDc"/>
    <property type="match status" value="1"/>
</dbReference>
<dbReference type="PANTHER" id="PTHR45766">
    <property type="entry name" value="DNA ANNEALING HELICASE AND ENDONUCLEASE ZRANB3 FAMILY MEMBER"/>
    <property type="match status" value="1"/>
</dbReference>
<dbReference type="AlphaFoldDB" id="A0A4P6F1Y2"/>
<feature type="domain" description="Helicase C-terminal" evidence="4">
    <location>
        <begin position="558"/>
        <end position="706"/>
    </location>
</feature>
<dbReference type="PROSITE" id="PS51192">
    <property type="entry name" value="HELICASE_ATP_BIND_1"/>
    <property type="match status" value="1"/>
</dbReference>
<dbReference type="InterPro" id="IPR014001">
    <property type="entry name" value="Helicase_ATP-bd"/>
</dbReference>
<accession>A0A4P6F1Y2</accession>
<dbReference type="PANTHER" id="PTHR45766:SF6">
    <property type="entry name" value="SWI_SNF-RELATED MATRIX-ASSOCIATED ACTIN-DEPENDENT REGULATOR OF CHROMATIN SUBFAMILY A-LIKE PROTEIN 1"/>
    <property type="match status" value="1"/>
</dbReference>
<dbReference type="Proteomes" id="UP000291758">
    <property type="component" value="Chromosome"/>
</dbReference>
<keyword evidence="1" id="KW-0378">Hydrolase</keyword>
<dbReference type="InterPro" id="IPR000330">
    <property type="entry name" value="SNF2_N"/>
</dbReference>
<dbReference type="GO" id="GO:0006281">
    <property type="term" value="P:DNA repair"/>
    <property type="evidence" value="ECO:0007669"/>
    <property type="project" value="TreeGrafter"/>
</dbReference>
<feature type="region of interest" description="Disordered" evidence="2">
    <location>
        <begin position="1"/>
        <end position="21"/>
    </location>
</feature>
<dbReference type="CDD" id="cd17919">
    <property type="entry name" value="DEXHc_Snf"/>
    <property type="match status" value="1"/>
</dbReference>
<name>A0A4P6F1Y2_9MICO</name>
<dbReference type="EMBL" id="CP035495">
    <property type="protein sequence ID" value="QAY64338.1"/>
    <property type="molecule type" value="Genomic_DNA"/>
</dbReference>
<dbReference type="GO" id="GO:0016787">
    <property type="term" value="F:hydrolase activity"/>
    <property type="evidence" value="ECO:0007669"/>
    <property type="project" value="UniProtKB-KW"/>
</dbReference>
<dbReference type="InterPro" id="IPR001650">
    <property type="entry name" value="Helicase_C-like"/>
</dbReference>
<dbReference type="PROSITE" id="PS51194">
    <property type="entry name" value="HELICASE_CTER"/>
    <property type="match status" value="1"/>
</dbReference>
<dbReference type="InterPro" id="IPR027417">
    <property type="entry name" value="P-loop_NTPase"/>
</dbReference>
<dbReference type="GO" id="GO:0031297">
    <property type="term" value="P:replication fork processing"/>
    <property type="evidence" value="ECO:0007669"/>
    <property type="project" value="TreeGrafter"/>
</dbReference>
<evidence type="ECO:0000256" key="2">
    <source>
        <dbReference type="SAM" id="MobiDB-lite"/>
    </source>
</evidence>
<dbReference type="GO" id="GO:0005524">
    <property type="term" value="F:ATP binding"/>
    <property type="evidence" value="ECO:0007669"/>
    <property type="project" value="InterPro"/>
</dbReference>
<reference evidence="5 6" key="1">
    <citation type="submission" date="2019-01" db="EMBL/GenBank/DDBJ databases">
        <title>Genome sequencing of strain 2JSPR-7.</title>
        <authorList>
            <person name="Heo J."/>
            <person name="Kim S.-J."/>
            <person name="Kim J.-S."/>
            <person name="Hong S.-B."/>
            <person name="Kwon S.-W."/>
        </authorList>
    </citation>
    <scope>NUCLEOTIDE SEQUENCE [LARGE SCALE GENOMIC DNA]</scope>
    <source>
        <strain evidence="5 6">2JSPR-7</strain>
    </source>
</reference>
<dbReference type="SMART" id="SM00490">
    <property type="entry name" value="HELICc"/>
    <property type="match status" value="1"/>
</dbReference>
<keyword evidence="5" id="KW-0547">Nucleotide-binding</keyword>
<proteinExistence type="predicted"/>
<dbReference type="Gene3D" id="1.10.150.20">
    <property type="entry name" value="5' to 3' exonuclease, C-terminal subdomain"/>
    <property type="match status" value="1"/>
</dbReference>
<evidence type="ECO:0000256" key="1">
    <source>
        <dbReference type="ARBA" id="ARBA00022801"/>
    </source>
</evidence>
<protein>
    <submittedName>
        <fullName evidence="5">DEAD/DEAH box helicase</fullName>
    </submittedName>
</protein>
<evidence type="ECO:0000313" key="6">
    <source>
        <dbReference type="Proteomes" id="UP000291758"/>
    </source>
</evidence>
<dbReference type="Gene3D" id="3.40.50.300">
    <property type="entry name" value="P-loop containing nucleotide triphosphate hydrolases"/>
    <property type="match status" value="1"/>
</dbReference>
<keyword evidence="6" id="KW-1185">Reference proteome</keyword>
<dbReference type="CDD" id="cd18793">
    <property type="entry name" value="SF2_C_SNF"/>
    <property type="match status" value="1"/>
</dbReference>